<comment type="subcellular location">
    <subcellularLocation>
        <location evidence="1">Cell projection</location>
        <location evidence="1">Neuron projection</location>
    </subcellularLocation>
    <subcellularLocation>
        <location evidence="2 41">Secreted</location>
    </subcellularLocation>
    <subcellularLocation>
        <location evidence="19">Zymogen granule membrane</location>
        <topology evidence="19">Peripheral membrane protein</topology>
    </subcellularLocation>
</comment>
<evidence type="ECO:0000256" key="25">
    <source>
        <dbReference type="ARBA" id="ARBA00047618"/>
    </source>
</evidence>
<dbReference type="Ensembl" id="ENSGWIT00000021517.1">
    <property type="protein sequence ID" value="ENSGWIP00000019539.1"/>
    <property type="gene ID" value="ENSGWIG00000010673.1"/>
</dbReference>
<dbReference type="GO" id="GO:0005615">
    <property type="term" value="C:extracellular space"/>
    <property type="evidence" value="ECO:0007669"/>
    <property type="project" value="TreeGrafter"/>
</dbReference>
<feature type="disulfide bond" evidence="39">
    <location>
        <begin position="107"/>
        <end position="118"/>
    </location>
</feature>
<keyword evidence="10 41" id="KW-0442">Lipid degradation</keyword>
<keyword evidence="6 41" id="KW-0964">Secreted</keyword>
<comment type="catalytic activity">
    <reaction evidence="22">
        <text>(9Z-octadecenoyl)-glycerol + H2O = glycerol + (9Z)-octadecenoate + H(+)</text>
        <dbReference type="Rhea" id="RHEA:39955"/>
        <dbReference type="ChEBI" id="CHEBI:15377"/>
        <dbReference type="ChEBI" id="CHEBI:15378"/>
        <dbReference type="ChEBI" id="CHEBI:17754"/>
        <dbReference type="ChEBI" id="CHEBI:30823"/>
        <dbReference type="ChEBI" id="CHEBI:75937"/>
    </reaction>
    <physiologicalReaction direction="left-to-right" evidence="22">
        <dbReference type="Rhea" id="RHEA:39956"/>
    </physiologicalReaction>
</comment>
<evidence type="ECO:0000256" key="22">
    <source>
        <dbReference type="ARBA" id="ARBA00047270"/>
    </source>
</evidence>
<dbReference type="GO" id="GO:0046872">
    <property type="term" value="F:metal ion binding"/>
    <property type="evidence" value="ECO:0007669"/>
    <property type="project" value="UniProtKB-KW"/>
</dbReference>
<name>A0A8C5ECQ6_GOUWI</name>
<organism evidence="44 45">
    <name type="scientific">Gouania willdenowi</name>
    <name type="common">Blunt-snouted clingfish</name>
    <name type="synonym">Lepadogaster willdenowi</name>
    <dbReference type="NCBI Taxonomy" id="441366"/>
    <lineage>
        <taxon>Eukaryota</taxon>
        <taxon>Metazoa</taxon>
        <taxon>Chordata</taxon>
        <taxon>Craniata</taxon>
        <taxon>Vertebrata</taxon>
        <taxon>Euteleostomi</taxon>
        <taxon>Actinopterygii</taxon>
        <taxon>Neopterygii</taxon>
        <taxon>Teleostei</taxon>
        <taxon>Neoteleostei</taxon>
        <taxon>Acanthomorphata</taxon>
        <taxon>Ovalentaria</taxon>
        <taxon>Blenniimorphae</taxon>
        <taxon>Blenniiformes</taxon>
        <taxon>Gobiesocoidei</taxon>
        <taxon>Gobiesocidae</taxon>
        <taxon>Gobiesocinae</taxon>
        <taxon>Gouania</taxon>
    </lineage>
</organism>
<comment type="similarity">
    <text evidence="5 40">Belongs to the AB hydrolase superfamily. Lipase family.</text>
</comment>
<evidence type="ECO:0000256" key="28">
    <source>
        <dbReference type="ARBA" id="ARBA00048139"/>
    </source>
</evidence>
<evidence type="ECO:0000256" key="11">
    <source>
        <dbReference type="ARBA" id="ARBA00023098"/>
    </source>
</evidence>
<reference evidence="44" key="1">
    <citation type="submission" date="2020-06" db="EMBL/GenBank/DDBJ databases">
        <authorList>
            <consortium name="Wellcome Sanger Institute Data Sharing"/>
        </authorList>
    </citation>
    <scope>NUCLEOTIDE SEQUENCE [LARGE SCALE GENOMIC DNA]</scope>
</reference>
<comment type="catalytic activity">
    <reaction evidence="20">
        <text>a 1,2-diacyl-3-O-(beta-D-galactosyl)-sn-glycerol + 2 H2O = 3-beta-D-galactosyl-sn-glycerol + 2 a fatty acid + 2 H(+)</text>
        <dbReference type="Rhea" id="RHEA:13189"/>
        <dbReference type="ChEBI" id="CHEBI:15377"/>
        <dbReference type="ChEBI" id="CHEBI:15378"/>
        <dbReference type="ChEBI" id="CHEBI:15754"/>
        <dbReference type="ChEBI" id="CHEBI:17615"/>
        <dbReference type="ChEBI" id="CHEBI:28868"/>
        <dbReference type="EC" id="3.1.1.26"/>
    </reaction>
    <physiologicalReaction direction="left-to-right" evidence="20">
        <dbReference type="Rhea" id="RHEA:13190"/>
    </physiologicalReaction>
</comment>
<reference evidence="44" key="2">
    <citation type="submission" date="2025-08" db="UniProtKB">
        <authorList>
            <consortium name="Ensembl"/>
        </authorList>
    </citation>
    <scope>IDENTIFICATION</scope>
</reference>
<evidence type="ECO:0000256" key="15">
    <source>
        <dbReference type="ARBA" id="ARBA00023273"/>
    </source>
</evidence>
<evidence type="ECO:0000256" key="5">
    <source>
        <dbReference type="ARBA" id="ARBA00010701"/>
    </source>
</evidence>
<keyword evidence="9 38" id="KW-0106">Calcium</keyword>
<evidence type="ECO:0000256" key="12">
    <source>
        <dbReference type="ARBA" id="ARBA00023136"/>
    </source>
</evidence>
<dbReference type="SUPFAM" id="SSF53474">
    <property type="entry name" value="alpha/beta-Hydrolases"/>
    <property type="match status" value="1"/>
</dbReference>
<evidence type="ECO:0000256" key="27">
    <source>
        <dbReference type="ARBA" id="ARBA00047744"/>
    </source>
</evidence>
<evidence type="ECO:0000256" key="24">
    <source>
        <dbReference type="ARBA" id="ARBA00047438"/>
    </source>
</evidence>
<evidence type="ECO:0000256" key="18">
    <source>
        <dbReference type="ARBA" id="ARBA00023590"/>
    </source>
</evidence>
<dbReference type="SUPFAM" id="SSF49723">
    <property type="entry name" value="Lipase/lipooxygenase domain (PLAT/LH2 domain)"/>
    <property type="match status" value="1"/>
</dbReference>
<evidence type="ECO:0000313" key="45">
    <source>
        <dbReference type="Proteomes" id="UP000694680"/>
    </source>
</evidence>
<gene>
    <name evidence="44" type="primary">LOC114477007</name>
</gene>
<comment type="catalytic activity">
    <reaction evidence="32">
        <text>long chain 1,2-diacyl-3-O-beta-D-galactosyl-sn-glycerol + H2O = long chain acyl-3-O-beta-D-galactosyl-sn-glycerol + a fatty acid + H(+)</text>
        <dbReference type="Rhea" id="RHEA:48700"/>
        <dbReference type="ChEBI" id="CHEBI:15377"/>
        <dbReference type="ChEBI" id="CHEBI:15378"/>
        <dbReference type="ChEBI" id="CHEBI:28868"/>
        <dbReference type="ChEBI" id="CHEBI:90477"/>
        <dbReference type="ChEBI" id="CHEBI:90770"/>
    </reaction>
    <physiologicalReaction direction="left-to-right" evidence="32">
        <dbReference type="Rhea" id="RHEA:48701"/>
    </physiologicalReaction>
</comment>
<comment type="catalytic activity">
    <reaction evidence="24">
        <text>1-(9Z-octadecenoyl)-glycerol + H2O = glycerol + (9Z)-octadecenoate + H(+)</text>
        <dbReference type="Rhea" id="RHEA:38487"/>
        <dbReference type="ChEBI" id="CHEBI:15377"/>
        <dbReference type="ChEBI" id="CHEBI:15378"/>
        <dbReference type="ChEBI" id="CHEBI:17754"/>
        <dbReference type="ChEBI" id="CHEBI:30823"/>
        <dbReference type="ChEBI" id="CHEBI:75342"/>
    </reaction>
    <physiologicalReaction direction="left-to-right" evidence="24">
        <dbReference type="Rhea" id="RHEA:38488"/>
    </physiologicalReaction>
</comment>
<dbReference type="InterPro" id="IPR000734">
    <property type="entry name" value="TAG_lipase"/>
</dbReference>
<keyword evidence="13 39" id="KW-1015">Disulfide bond</keyword>
<comment type="catalytic activity">
    <reaction evidence="23">
        <text>1,2-didodecanoyl-3-O-[alpha-D-galactosyl-(1-&gt;6)-beta-D-galactosyl]-sn-glycerol + H2O = dodecanoyl-3-O-[alpha-D-galactosyl-(1-&gt;6)-beta-D-galactosyl]-sn-glycerol + dodecanoate + H(+)</text>
        <dbReference type="Rhea" id="RHEA:48516"/>
        <dbReference type="ChEBI" id="CHEBI:15377"/>
        <dbReference type="ChEBI" id="CHEBI:15378"/>
        <dbReference type="ChEBI" id="CHEBI:18262"/>
        <dbReference type="ChEBI" id="CHEBI:90337"/>
        <dbReference type="ChEBI" id="CHEBI:90359"/>
    </reaction>
    <physiologicalReaction direction="left-to-right" evidence="23">
        <dbReference type="Rhea" id="RHEA:48517"/>
    </physiologicalReaction>
</comment>
<comment type="pathway">
    <text evidence="3">Glycerolipid metabolism; triacylglycerol degradation.</text>
</comment>
<evidence type="ECO:0000256" key="6">
    <source>
        <dbReference type="ARBA" id="ARBA00022525"/>
    </source>
</evidence>
<comment type="catalytic activity">
    <reaction evidence="17">
        <text>a triacylglycerol + H2O = a diacylglycerol + a fatty acid + H(+)</text>
        <dbReference type="Rhea" id="RHEA:12044"/>
        <dbReference type="ChEBI" id="CHEBI:15377"/>
        <dbReference type="ChEBI" id="CHEBI:15378"/>
        <dbReference type="ChEBI" id="CHEBI:17855"/>
        <dbReference type="ChEBI" id="CHEBI:18035"/>
        <dbReference type="ChEBI" id="CHEBI:28868"/>
        <dbReference type="EC" id="3.1.1.3"/>
    </reaction>
    <physiologicalReaction direction="left-to-right" evidence="17">
        <dbReference type="Rhea" id="RHEA:12045"/>
    </physiologicalReaction>
</comment>
<comment type="catalytic activity">
    <reaction evidence="27">
        <text>1,2,3-tripropanoylglycerol + H2O = dipropanoylglycerol + propanoate + H(+)</text>
        <dbReference type="Rhea" id="RHEA:48024"/>
        <dbReference type="ChEBI" id="CHEBI:15377"/>
        <dbReference type="ChEBI" id="CHEBI:15378"/>
        <dbReference type="ChEBI" id="CHEBI:17272"/>
        <dbReference type="ChEBI" id="CHEBI:88153"/>
        <dbReference type="ChEBI" id="CHEBI:88155"/>
    </reaction>
    <physiologicalReaction direction="left-to-right" evidence="27">
        <dbReference type="Rhea" id="RHEA:48025"/>
    </physiologicalReaction>
</comment>
<keyword evidence="7 38" id="KW-0479">Metal-binding</keyword>
<feature type="domain" description="Lipase" evidence="42">
    <location>
        <begin position="21"/>
        <end position="351"/>
    </location>
</feature>
<dbReference type="Gene3D" id="2.60.60.20">
    <property type="entry name" value="PLAT/LH2 domain"/>
    <property type="match status" value="1"/>
</dbReference>
<evidence type="ECO:0000256" key="38">
    <source>
        <dbReference type="PIRSR" id="PIRSR000865-2"/>
    </source>
</evidence>
<feature type="disulfide bond" evidence="39">
    <location>
        <begin position="23"/>
        <end position="29"/>
    </location>
</feature>
<evidence type="ECO:0000256" key="36">
    <source>
        <dbReference type="ARBA" id="ARBA00049352"/>
    </source>
</evidence>
<evidence type="ECO:0000256" key="26">
    <source>
        <dbReference type="ARBA" id="ARBA00047741"/>
    </source>
</evidence>
<comment type="catalytic activity">
    <reaction evidence="33">
        <text>1,2-dioctanoyl-3-O-[alpha-D-galactosyl-(1-&gt;6)-beta-D-galactosyl]-sn-glycerol + H2O = octanoyl-3-O-[alpha-D-galactosyl-(1-&gt;6)-beta-D-galactosyl]-sn-glycerol + octanoate + H(+)</text>
        <dbReference type="Rhea" id="RHEA:48692"/>
        <dbReference type="ChEBI" id="CHEBI:15377"/>
        <dbReference type="ChEBI" id="CHEBI:15378"/>
        <dbReference type="ChEBI" id="CHEBI:25646"/>
        <dbReference type="ChEBI" id="CHEBI:90457"/>
        <dbReference type="ChEBI" id="CHEBI:90768"/>
    </reaction>
    <physiologicalReaction direction="left-to-right" evidence="33">
        <dbReference type="Rhea" id="RHEA:48693"/>
    </physiologicalReaction>
</comment>
<evidence type="ECO:0000256" key="35">
    <source>
        <dbReference type="ARBA" id="ARBA00049290"/>
    </source>
</evidence>
<dbReference type="Proteomes" id="UP000694680">
    <property type="component" value="Chromosome 15"/>
</dbReference>
<evidence type="ECO:0000256" key="10">
    <source>
        <dbReference type="ARBA" id="ARBA00022963"/>
    </source>
</evidence>
<dbReference type="PANTHER" id="PTHR11610">
    <property type="entry name" value="LIPASE"/>
    <property type="match status" value="1"/>
</dbReference>
<evidence type="ECO:0000256" key="16">
    <source>
        <dbReference type="ARBA" id="ARBA00023329"/>
    </source>
</evidence>
<feature type="disulfide bond" evidence="39">
    <location>
        <begin position="451"/>
        <end position="467"/>
    </location>
</feature>
<comment type="catalytic activity">
    <reaction evidence="30">
        <text>1,2,3-tributanoylglycerol + H2O = dibutanoylglycerol + butanoate + H(+)</text>
        <dbReference type="Rhea" id="RHEA:40475"/>
        <dbReference type="ChEBI" id="CHEBI:15377"/>
        <dbReference type="ChEBI" id="CHEBI:15378"/>
        <dbReference type="ChEBI" id="CHEBI:17968"/>
        <dbReference type="ChEBI" id="CHEBI:35020"/>
        <dbReference type="ChEBI" id="CHEBI:76478"/>
    </reaction>
    <physiologicalReaction direction="left-to-right" evidence="30">
        <dbReference type="Rhea" id="RHEA:40476"/>
    </physiologicalReaction>
</comment>
<evidence type="ECO:0000256" key="34">
    <source>
        <dbReference type="ARBA" id="ARBA00049154"/>
    </source>
</evidence>
<dbReference type="Gene3D" id="3.40.50.1820">
    <property type="entry name" value="alpha/beta hydrolase"/>
    <property type="match status" value="1"/>
</dbReference>
<keyword evidence="14" id="KW-0325">Glycoprotein</keyword>
<evidence type="ECO:0000256" key="3">
    <source>
        <dbReference type="ARBA" id="ARBA00004879"/>
    </source>
</evidence>
<evidence type="ECO:0000256" key="9">
    <source>
        <dbReference type="ARBA" id="ARBA00022837"/>
    </source>
</evidence>
<dbReference type="PRINTS" id="PR00821">
    <property type="entry name" value="TAGLIPASE"/>
</dbReference>
<dbReference type="EC" id="3.1.1.3" evidence="41"/>
<keyword evidence="11 41" id="KW-0443">Lipid metabolism</keyword>
<feature type="binding site" evidence="38">
    <location>
        <position position="208"/>
    </location>
    <ligand>
        <name>Ca(2+)</name>
        <dbReference type="ChEBI" id="CHEBI:29108"/>
    </ligand>
</feature>
<evidence type="ECO:0000256" key="19">
    <source>
        <dbReference type="ARBA" id="ARBA00024321"/>
    </source>
</evidence>
<dbReference type="GO" id="GO:0004465">
    <property type="term" value="F:lipoprotein lipase activity"/>
    <property type="evidence" value="ECO:0007669"/>
    <property type="project" value="TreeGrafter"/>
</dbReference>
<comment type="pathway">
    <text evidence="18">Glycolipid metabolism.</text>
</comment>
<dbReference type="PANTHER" id="PTHR11610:SF165">
    <property type="entry name" value="PANCREATIC LIPASE-RELATED PROTEIN 2"/>
    <property type="match status" value="1"/>
</dbReference>
<dbReference type="InterPro" id="IPR036392">
    <property type="entry name" value="PLAT/LH2_dom_sf"/>
</dbReference>
<dbReference type="AlphaFoldDB" id="A0A8C5ECQ6"/>
<evidence type="ECO:0000256" key="41">
    <source>
        <dbReference type="RuleBase" id="RU362046"/>
    </source>
</evidence>
<comment type="catalytic activity">
    <reaction evidence="29">
        <text>1,2-dioctanoyl-3-O-beta-D-galactosyl-sn-glycerol + H2O = octanoyl-3-(beta-D-galactosyl)-sn-glycerol + octanoate + H(+)</text>
        <dbReference type="Rhea" id="RHEA:48696"/>
        <dbReference type="ChEBI" id="CHEBI:15377"/>
        <dbReference type="ChEBI" id="CHEBI:15378"/>
        <dbReference type="ChEBI" id="CHEBI:25646"/>
        <dbReference type="ChEBI" id="CHEBI:90453"/>
        <dbReference type="ChEBI" id="CHEBI:90769"/>
    </reaction>
    <physiologicalReaction direction="left-to-right" evidence="29">
        <dbReference type="Rhea" id="RHEA:48697"/>
    </physiologicalReaction>
</comment>
<dbReference type="PIRSF" id="PIRSF000865">
    <property type="entry name" value="Lipoprotein_lipase_LIPH"/>
    <property type="match status" value="1"/>
</dbReference>
<comment type="catalytic activity">
    <reaction evidence="36">
        <text>long chain 1,2-diacyl-3-O-[alpha-D-galactosyl-(1-&gt;6)-beta-D-galactosyl]-sn-glycerol + H2O = long chain acyl-3-O-[alpha-D-galactosyl-(1-&gt;6)-beta-D-galactosyl]-sn-glycerol + a fatty acid + H(+)</text>
        <dbReference type="Rhea" id="RHEA:48708"/>
        <dbReference type="ChEBI" id="CHEBI:15377"/>
        <dbReference type="ChEBI" id="CHEBI:15378"/>
        <dbReference type="ChEBI" id="CHEBI:28868"/>
        <dbReference type="ChEBI" id="CHEBI:90463"/>
        <dbReference type="ChEBI" id="CHEBI:90774"/>
    </reaction>
    <physiologicalReaction direction="left-to-right" evidence="36">
        <dbReference type="Rhea" id="RHEA:48709"/>
    </physiologicalReaction>
</comment>
<evidence type="ECO:0000256" key="32">
    <source>
        <dbReference type="ARBA" id="ARBA00048546"/>
    </source>
</evidence>
<feature type="disulfide bond" evidence="39">
    <location>
        <begin position="314"/>
        <end position="319"/>
    </location>
</feature>
<dbReference type="InterPro" id="IPR001024">
    <property type="entry name" value="PLAT/LH2_dom"/>
</dbReference>
<dbReference type="CDD" id="cd00707">
    <property type="entry name" value="Pancreat_lipase_like"/>
    <property type="match status" value="1"/>
</dbReference>
<evidence type="ECO:0000256" key="4">
    <source>
        <dbReference type="ARBA" id="ARBA00005189"/>
    </source>
</evidence>
<evidence type="ECO:0000256" key="13">
    <source>
        <dbReference type="ARBA" id="ARBA00023157"/>
    </source>
</evidence>
<comment type="catalytic activity">
    <reaction evidence="28">
        <text>a 1,2-diacyl-3-O-[alpha-D-galactosyl-(1-&gt;6)-beta-D-galactosyl]-sn-glycerol + H2O = acyl-3-O-[alpha-D-galactosyl-(1-&gt;6)-beta-D-galactosyl]-sn-glycerol + a fatty acid + H(+)</text>
        <dbReference type="Rhea" id="RHEA:48372"/>
        <dbReference type="ChEBI" id="CHEBI:15377"/>
        <dbReference type="ChEBI" id="CHEBI:15378"/>
        <dbReference type="ChEBI" id="CHEBI:28396"/>
        <dbReference type="ChEBI" id="CHEBI:28868"/>
        <dbReference type="ChEBI" id="CHEBI:90310"/>
    </reaction>
    <physiologicalReaction direction="left-to-right" evidence="28">
        <dbReference type="Rhea" id="RHEA:48373"/>
    </physiologicalReaction>
</comment>
<evidence type="ECO:0000256" key="31">
    <source>
        <dbReference type="ARBA" id="ARBA00048386"/>
    </source>
</evidence>
<evidence type="ECO:0000256" key="39">
    <source>
        <dbReference type="PIRSR" id="PIRSR000865-3"/>
    </source>
</evidence>
<feature type="disulfide bond" evidence="39">
    <location>
        <begin position="300"/>
        <end position="311"/>
    </location>
</feature>
<evidence type="ECO:0000256" key="14">
    <source>
        <dbReference type="ARBA" id="ARBA00023180"/>
    </source>
</evidence>
<evidence type="ECO:0000256" key="33">
    <source>
        <dbReference type="ARBA" id="ARBA00049076"/>
    </source>
</evidence>
<comment type="catalytic activity">
    <reaction evidence="21">
        <text>1-beta-D-galactosyl-2,3-didodecanoyl-sn-glycerol + H2O = 1-beta-D-galactosyl-dodecanoyl-sn-glycerol + dodecanoate + H(+)</text>
        <dbReference type="Rhea" id="RHEA:48536"/>
        <dbReference type="ChEBI" id="CHEBI:15377"/>
        <dbReference type="ChEBI" id="CHEBI:15378"/>
        <dbReference type="ChEBI" id="CHEBI:18262"/>
        <dbReference type="ChEBI" id="CHEBI:90342"/>
        <dbReference type="ChEBI" id="CHEBI:90514"/>
    </reaction>
    <physiologicalReaction direction="left-to-right" evidence="21">
        <dbReference type="Rhea" id="RHEA:48537"/>
    </physiologicalReaction>
</comment>
<dbReference type="PRINTS" id="PR00823">
    <property type="entry name" value="PANCLIPASE"/>
</dbReference>
<dbReference type="GO" id="GO:0047714">
    <property type="term" value="F:galactolipase activity"/>
    <property type="evidence" value="ECO:0007669"/>
    <property type="project" value="UniProtKB-EC"/>
</dbReference>
<sequence length="469" mass="51935">MRTDSVPEEVCVCVCVCVALEVCYDELGCFNDLPPWGGTTQRPSPALPWNPKELGTRFLLFTQSNRYYQEITPDSSIKASNYKKRRTRFVIPGYLVNGDEDWPQEMCKVMVRWENVNCVAVEWKKGVKAQYAQAANNVRVLGAQVAHMVTFLMGYYKQTSDSFHIIGHGLGAHAAGEAGSRITGLARITGLDPSEPYFEETNASVRLDISDASFVDVIHTDALPFNSKLGLGMTLSIGHIDFYPNGGDLMPGCSANKGNPKDLDAIWDGSKKFDFCNHARAYQYYQESIVKSQGFVGYPCSDYKNFVDGKCFPCAEGKCPMMGHLADRVTTMTDGVLKSSYMLSTGSEAPFGRYSYKVTLNLDGPVWPNPGFMYVALSGDDDSTKEYTIHVGTMVPGRTYQEIIDAEVDVGEVTHVSFRWNNHIFNPLRPKYGASKVELLRAKDGKTTLFCGTENVVENAVQSVLPCQA</sequence>
<accession>A0A8C5ECQ6</accession>
<comment type="catalytic activity">
    <reaction evidence="35">
        <text>1,2,3-trioctanoylglycerol + H2O = dioctanoylglycerol + octanoate + H(+)</text>
        <dbReference type="Rhea" id="RHEA:47864"/>
        <dbReference type="ChEBI" id="CHEBI:15377"/>
        <dbReference type="ChEBI" id="CHEBI:15378"/>
        <dbReference type="ChEBI" id="CHEBI:25646"/>
        <dbReference type="ChEBI" id="CHEBI:76978"/>
        <dbReference type="ChEBI" id="CHEBI:88066"/>
    </reaction>
    <physiologicalReaction direction="left-to-right" evidence="35">
        <dbReference type="Rhea" id="RHEA:47865"/>
    </physiologicalReaction>
</comment>
<dbReference type="GO" id="GO:0016042">
    <property type="term" value="P:lipid catabolic process"/>
    <property type="evidence" value="ECO:0007669"/>
    <property type="project" value="UniProtKB-KW"/>
</dbReference>
<evidence type="ECO:0000256" key="1">
    <source>
        <dbReference type="ARBA" id="ARBA00004487"/>
    </source>
</evidence>
<comment type="catalytic activity">
    <reaction evidence="25">
        <text>1,2-didecanoylglycerol + H2O = decanoylglycerol + decanoate + H(+)</text>
        <dbReference type="Rhea" id="RHEA:48596"/>
        <dbReference type="ChEBI" id="CHEBI:11152"/>
        <dbReference type="ChEBI" id="CHEBI:15377"/>
        <dbReference type="ChEBI" id="CHEBI:15378"/>
        <dbReference type="ChEBI" id="CHEBI:27689"/>
        <dbReference type="ChEBI" id="CHEBI:90605"/>
    </reaction>
    <physiologicalReaction direction="left-to-right" evidence="25">
        <dbReference type="Rhea" id="RHEA:48597"/>
    </physiologicalReaction>
</comment>
<evidence type="ECO:0000256" key="8">
    <source>
        <dbReference type="ARBA" id="ARBA00022801"/>
    </source>
</evidence>
<evidence type="ECO:0000256" key="30">
    <source>
        <dbReference type="ARBA" id="ARBA00048377"/>
    </source>
</evidence>
<keyword evidence="8" id="KW-0378">Hydrolase</keyword>
<evidence type="ECO:0000256" key="29">
    <source>
        <dbReference type="ARBA" id="ARBA00048268"/>
    </source>
</evidence>
<dbReference type="GO" id="GO:0042589">
    <property type="term" value="C:zymogen granule membrane"/>
    <property type="evidence" value="ECO:0007669"/>
    <property type="project" value="UniProtKB-SubCell"/>
</dbReference>
<dbReference type="InterPro" id="IPR002331">
    <property type="entry name" value="Lipase_panc"/>
</dbReference>
<dbReference type="InterPro" id="IPR013818">
    <property type="entry name" value="Lipase"/>
</dbReference>
<dbReference type="Pfam" id="PF00151">
    <property type="entry name" value="Lipase"/>
    <property type="match status" value="1"/>
</dbReference>
<keyword evidence="16" id="KW-0968">Cytoplasmic vesicle</keyword>
<comment type="catalytic activity">
    <reaction evidence="31">
        <text>1,2,3-tri-(9Z-octadecenoyl)-glycerol + H2O = di-(9Z)-octadecenoylglycerol + (9Z)-octadecenoate + H(+)</text>
        <dbReference type="Rhea" id="RHEA:38575"/>
        <dbReference type="ChEBI" id="CHEBI:15377"/>
        <dbReference type="ChEBI" id="CHEBI:15378"/>
        <dbReference type="ChEBI" id="CHEBI:30823"/>
        <dbReference type="ChEBI" id="CHEBI:53753"/>
        <dbReference type="ChEBI" id="CHEBI:75945"/>
    </reaction>
    <physiologicalReaction direction="left-to-right" evidence="31">
        <dbReference type="Rhea" id="RHEA:38576"/>
    </physiologicalReaction>
</comment>
<reference evidence="44" key="3">
    <citation type="submission" date="2025-09" db="UniProtKB">
        <authorList>
            <consortium name="Ensembl"/>
        </authorList>
    </citation>
    <scope>IDENTIFICATION</scope>
</reference>
<keyword evidence="15" id="KW-0966">Cell projection</keyword>
<evidence type="ECO:0000256" key="2">
    <source>
        <dbReference type="ARBA" id="ARBA00004613"/>
    </source>
</evidence>
<keyword evidence="12" id="KW-0472">Membrane</keyword>
<evidence type="ECO:0000256" key="17">
    <source>
        <dbReference type="ARBA" id="ARBA00023369"/>
    </source>
</evidence>
<dbReference type="InterPro" id="IPR033906">
    <property type="entry name" value="Lipase_N"/>
</dbReference>
<evidence type="ECO:0000256" key="20">
    <source>
        <dbReference type="ARBA" id="ARBA00036503"/>
    </source>
</evidence>
<dbReference type="GO" id="GO:0043005">
    <property type="term" value="C:neuron projection"/>
    <property type="evidence" value="ECO:0007669"/>
    <property type="project" value="UniProtKB-SubCell"/>
</dbReference>
<dbReference type="InterPro" id="IPR029058">
    <property type="entry name" value="AB_hydrolase_fold"/>
</dbReference>
<keyword evidence="45" id="KW-1185">Reference proteome</keyword>
<evidence type="ECO:0000256" key="21">
    <source>
        <dbReference type="ARBA" id="ARBA00036575"/>
    </source>
</evidence>
<comment type="pathway">
    <text evidence="4">Lipid metabolism.</text>
</comment>
<evidence type="ECO:0000259" key="43">
    <source>
        <dbReference type="Pfam" id="PF01477"/>
    </source>
</evidence>
<feature type="binding site" evidence="38">
    <location>
        <position position="211"/>
    </location>
    <ligand>
        <name>Ca(2+)</name>
        <dbReference type="ChEBI" id="CHEBI:29108"/>
    </ligand>
</feature>
<dbReference type="Pfam" id="PF01477">
    <property type="entry name" value="PLAT"/>
    <property type="match status" value="1"/>
</dbReference>
<evidence type="ECO:0000313" key="44">
    <source>
        <dbReference type="Ensembl" id="ENSGWIP00000019539.1"/>
    </source>
</evidence>
<feature type="disulfide bond" evidence="39">
    <location>
        <begin position="253"/>
        <end position="276"/>
    </location>
</feature>
<evidence type="ECO:0000256" key="37">
    <source>
        <dbReference type="ARBA" id="ARBA00049420"/>
    </source>
</evidence>
<comment type="catalytic activity">
    <reaction evidence="26">
        <text>di-(9Z)-octadecenoylglycerol + H2O = (9Z-octadecenoyl)-glycerol + (9Z)-octadecenoate + H(+)</text>
        <dbReference type="Rhea" id="RHEA:47868"/>
        <dbReference type="ChEBI" id="CHEBI:15377"/>
        <dbReference type="ChEBI" id="CHEBI:15378"/>
        <dbReference type="ChEBI" id="CHEBI:30823"/>
        <dbReference type="ChEBI" id="CHEBI:75937"/>
        <dbReference type="ChEBI" id="CHEBI:75945"/>
    </reaction>
    <physiologicalReaction direction="left-to-right" evidence="26">
        <dbReference type="Rhea" id="RHEA:47869"/>
    </physiologicalReaction>
</comment>
<evidence type="ECO:0000256" key="23">
    <source>
        <dbReference type="ARBA" id="ARBA00047296"/>
    </source>
</evidence>
<proteinExistence type="inferred from homology"/>
<feature type="domain" description="PLAT" evidence="43">
    <location>
        <begin position="373"/>
        <end position="454"/>
    </location>
</feature>
<feature type="binding site" evidence="38">
    <location>
        <position position="206"/>
    </location>
    <ligand>
        <name>Ca(2+)</name>
        <dbReference type="ChEBI" id="CHEBI:29108"/>
    </ligand>
</feature>
<comment type="catalytic activity">
    <reaction evidence="37">
        <text>1,2-didodecanoyl-3-beta-D-galactosyl-sn-glycerol + H2O = dodecanoyl-3-beta-D-galactosyl-sn-glycerol + dodecanoate + H(+)</text>
        <dbReference type="Rhea" id="RHEA:48540"/>
        <dbReference type="ChEBI" id="CHEBI:15377"/>
        <dbReference type="ChEBI" id="CHEBI:15378"/>
        <dbReference type="ChEBI" id="CHEBI:18262"/>
        <dbReference type="ChEBI" id="CHEBI:90340"/>
        <dbReference type="ChEBI" id="CHEBI:90515"/>
    </reaction>
    <physiologicalReaction direction="left-to-right" evidence="37">
        <dbReference type="Rhea" id="RHEA:48541"/>
    </physiologicalReaction>
</comment>
<evidence type="ECO:0000256" key="7">
    <source>
        <dbReference type="ARBA" id="ARBA00022723"/>
    </source>
</evidence>
<comment type="catalytic activity">
    <reaction evidence="34">
        <text>a 1,2-diacyl-sn-glycero-3-phosphocholine + H2O = a monoacyl-sn-glycero-3-phosphocholine + a fatty acid + H(+)</text>
        <dbReference type="Rhea" id="RHEA:44664"/>
        <dbReference type="ChEBI" id="CHEBI:15377"/>
        <dbReference type="ChEBI" id="CHEBI:15378"/>
        <dbReference type="ChEBI" id="CHEBI:28868"/>
        <dbReference type="ChEBI" id="CHEBI:57643"/>
        <dbReference type="ChEBI" id="CHEBI:84465"/>
    </reaction>
    <physiologicalReaction direction="left-to-right" evidence="34">
        <dbReference type="Rhea" id="RHEA:44665"/>
    </physiologicalReaction>
</comment>
<evidence type="ECO:0000259" key="42">
    <source>
        <dbReference type="Pfam" id="PF00151"/>
    </source>
</evidence>
<dbReference type="InterPro" id="IPR016272">
    <property type="entry name" value="Lipase_LIPH"/>
</dbReference>
<evidence type="ECO:0000256" key="40">
    <source>
        <dbReference type="RuleBase" id="RU004262"/>
    </source>
</evidence>
<protein>
    <recommendedName>
        <fullName evidence="41">Triacylglycerol lipase</fullName>
        <ecNumber evidence="41">3.1.1.3</ecNumber>
    </recommendedName>
    <alternativeName>
        <fullName evidence="41">Pancreatic lipase</fullName>
    </alternativeName>
</protein>